<feature type="transmembrane region" description="Helical" evidence="1">
    <location>
        <begin position="174"/>
        <end position="205"/>
    </location>
</feature>
<organism evidence="2 3">
    <name type="scientific">Candidatus Gemmiger avicola</name>
    <dbReference type="NCBI Taxonomy" id="2838605"/>
    <lineage>
        <taxon>Bacteria</taxon>
        <taxon>Bacillati</taxon>
        <taxon>Bacillota</taxon>
        <taxon>Clostridia</taxon>
        <taxon>Eubacteriales</taxon>
        <taxon>Gemmiger</taxon>
    </lineage>
</organism>
<keyword evidence="1" id="KW-1133">Transmembrane helix</keyword>
<sequence>MKKPTLGDVLTVALVLVQCAFLLAVTFAAGGATLDGDAAKVCANLRGVWEQGRLILQDWVYPTTMELDCALLFALPFYGLTGDPVLALHLADGVLVFAWAGVVWLLCRRLGARRGTAALAVLLVLAPWRFGMLDYWNMLFLNAAQYSFKVLLPLLLFALLLARRPRAGDWLLAALCLAGIGLTGLSSGVYTAACGLAPVLLWFLWRCWRQACRPSAFQGGCAGGAVLATGAGLWANAAFGAAAKGDSMTLVGAADFVTNAANCLVGFWRLFGGIPDGETPVEALSLAGVTTLLRAGLAAALIWAAVRAVRGLRRWRRRLPDGAGCLVWMFGWNLAVLLLTDTRYGDPLFEYRYHLMGAVPLLILLAITLGRLPATLVRLPARLLAAGAVLAVVVLADAGAVGAIWQPDGTVGVTTPQRQLVDALDELAVEADDVFVDYEAGGAEICAALDGRRRYVILESGCETTIVYDGPRGDADASSYGAPSVLALKAGQPLSERAPAWLAAQYQYLARAGGYD</sequence>
<feature type="transmembrane region" description="Helical" evidence="1">
    <location>
        <begin position="86"/>
        <end position="107"/>
    </location>
</feature>
<protein>
    <submittedName>
        <fullName evidence="2">Uncharacterized protein</fullName>
    </submittedName>
</protein>
<feature type="transmembrane region" description="Helical" evidence="1">
    <location>
        <begin position="217"/>
        <end position="238"/>
    </location>
</feature>
<reference evidence="2" key="2">
    <citation type="submission" date="2021-04" db="EMBL/GenBank/DDBJ databases">
        <authorList>
            <person name="Gilroy R."/>
        </authorList>
    </citation>
    <scope>NUCLEOTIDE SEQUENCE</scope>
    <source>
        <strain evidence="2">ChiBcec8-13705</strain>
    </source>
</reference>
<keyword evidence="1" id="KW-0472">Membrane</keyword>
<keyword evidence="1" id="KW-0812">Transmembrane</keyword>
<proteinExistence type="predicted"/>
<evidence type="ECO:0000313" key="3">
    <source>
        <dbReference type="Proteomes" id="UP000886803"/>
    </source>
</evidence>
<dbReference type="EMBL" id="DWYG01000014">
    <property type="protein sequence ID" value="HJB41111.1"/>
    <property type="molecule type" value="Genomic_DNA"/>
</dbReference>
<comment type="caution">
    <text evidence="2">The sequence shown here is derived from an EMBL/GenBank/DDBJ whole genome shotgun (WGS) entry which is preliminary data.</text>
</comment>
<feature type="transmembrane region" description="Helical" evidence="1">
    <location>
        <begin position="351"/>
        <end position="372"/>
    </location>
</feature>
<feature type="transmembrane region" description="Helical" evidence="1">
    <location>
        <begin position="250"/>
        <end position="271"/>
    </location>
</feature>
<feature type="transmembrane region" description="Helical" evidence="1">
    <location>
        <begin position="143"/>
        <end position="162"/>
    </location>
</feature>
<evidence type="ECO:0000256" key="1">
    <source>
        <dbReference type="SAM" id="Phobius"/>
    </source>
</evidence>
<evidence type="ECO:0000313" key="2">
    <source>
        <dbReference type="EMBL" id="HJB41111.1"/>
    </source>
</evidence>
<feature type="transmembrane region" description="Helical" evidence="1">
    <location>
        <begin position="318"/>
        <end position="339"/>
    </location>
</feature>
<feature type="transmembrane region" description="Helical" evidence="1">
    <location>
        <begin position="283"/>
        <end position="306"/>
    </location>
</feature>
<name>A0A9D2M454_9FIRM</name>
<accession>A0A9D2M454</accession>
<dbReference type="Proteomes" id="UP000886803">
    <property type="component" value="Unassembled WGS sequence"/>
</dbReference>
<dbReference type="AlphaFoldDB" id="A0A9D2M454"/>
<feature type="transmembrane region" description="Helical" evidence="1">
    <location>
        <begin position="114"/>
        <end position="131"/>
    </location>
</feature>
<reference evidence="2" key="1">
    <citation type="journal article" date="2021" name="PeerJ">
        <title>Extensive microbial diversity within the chicken gut microbiome revealed by metagenomics and culture.</title>
        <authorList>
            <person name="Gilroy R."/>
            <person name="Ravi A."/>
            <person name="Getino M."/>
            <person name="Pursley I."/>
            <person name="Horton D.L."/>
            <person name="Alikhan N.F."/>
            <person name="Baker D."/>
            <person name="Gharbi K."/>
            <person name="Hall N."/>
            <person name="Watson M."/>
            <person name="Adriaenssens E.M."/>
            <person name="Foster-Nyarko E."/>
            <person name="Jarju S."/>
            <person name="Secka A."/>
            <person name="Antonio M."/>
            <person name="Oren A."/>
            <person name="Chaudhuri R.R."/>
            <person name="La Ragione R."/>
            <person name="Hildebrand F."/>
            <person name="Pallen M.J."/>
        </authorList>
    </citation>
    <scope>NUCLEOTIDE SEQUENCE</scope>
    <source>
        <strain evidence="2">ChiBcec8-13705</strain>
    </source>
</reference>
<feature type="non-terminal residue" evidence="2">
    <location>
        <position position="516"/>
    </location>
</feature>
<gene>
    <name evidence="2" type="ORF">H9945_01265</name>
</gene>
<feature type="transmembrane region" description="Helical" evidence="1">
    <location>
        <begin position="384"/>
        <end position="405"/>
    </location>
</feature>